<evidence type="ECO:0000256" key="4">
    <source>
        <dbReference type="ARBA" id="ARBA00035255"/>
    </source>
</evidence>
<dbReference type="SUPFAM" id="SSF54211">
    <property type="entry name" value="Ribosomal protein S5 domain 2-like"/>
    <property type="match status" value="1"/>
</dbReference>
<organism evidence="10 11">
    <name type="scientific">Candidatus Sungbacteria bacterium RIFCSPLOWO2_01_FULL_60_25</name>
    <dbReference type="NCBI Taxonomy" id="1802281"/>
    <lineage>
        <taxon>Bacteria</taxon>
        <taxon>Candidatus Sungiibacteriota</taxon>
    </lineage>
</organism>
<dbReference type="STRING" id="1802281.A3A44_01645"/>
<dbReference type="Pfam" id="PF00333">
    <property type="entry name" value="Ribosomal_S5"/>
    <property type="match status" value="1"/>
</dbReference>
<keyword evidence="2 6" id="KW-0689">Ribosomal protein</keyword>
<evidence type="ECO:0000313" key="10">
    <source>
        <dbReference type="EMBL" id="OHA09558.1"/>
    </source>
</evidence>
<dbReference type="GO" id="GO:0005737">
    <property type="term" value="C:cytoplasm"/>
    <property type="evidence" value="ECO:0007669"/>
    <property type="project" value="UniProtKB-ARBA"/>
</dbReference>
<dbReference type="FunFam" id="3.30.230.10:FF:000002">
    <property type="entry name" value="30S ribosomal protein S5"/>
    <property type="match status" value="1"/>
</dbReference>
<feature type="region of interest" description="Disordered" evidence="8">
    <location>
        <begin position="160"/>
        <end position="189"/>
    </location>
</feature>
<dbReference type="PANTHER" id="PTHR48277:SF1">
    <property type="entry name" value="MITOCHONDRIAL RIBOSOMAL PROTEIN S5"/>
    <property type="match status" value="1"/>
</dbReference>
<dbReference type="Proteomes" id="UP000178977">
    <property type="component" value="Unassembled WGS sequence"/>
</dbReference>
<comment type="similarity">
    <text evidence="1 7">Belongs to the universal ribosomal protein uS5 family.</text>
</comment>
<accession>A0A1G2LD59</accession>
<comment type="caution">
    <text evidence="10">The sequence shown here is derived from an EMBL/GenBank/DDBJ whole genome shotgun (WGS) entry which is preliminary data.</text>
</comment>
<dbReference type="Gene3D" id="3.30.230.10">
    <property type="match status" value="1"/>
</dbReference>
<dbReference type="GO" id="GO:0003723">
    <property type="term" value="F:RNA binding"/>
    <property type="evidence" value="ECO:0007669"/>
    <property type="project" value="InterPro"/>
</dbReference>
<dbReference type="Gene3D" id="3.30.160.20">
    <property type="match status" value="1"/>
</dbReference>
<protein>
    <recommendedName>
        <fullName evidence="4">Small ribosomal subunit protein uS5</fullName>
    </recommendedName>
    <alternativeName>
        <fullName evidence="5">30S ribosomal protein S5</fullName>
    </alternativeName>
</protein>
<dbReference type="InterPro" id="IPR020568">
    <property type="entry name" value="Ribosomal_Su5_D2-typ_SF"/>
</dbReference>
<dbReference type="InterPro" id="IPR013810">
    <property type="entry name" value="Ribosomal_uS5_N"/>
</dbReference>
<evidence type="ECO:0000259" key="9">
    <source>
        <dbReference type="PROSITE" id="PS50881"/>
    </source>
</evidence>
<evidence type="ECO:0000256" key="5">
    <source>
        <dbReference type="ARBA" id="ARBA00035519"/>
    </source>
</evidence>
<dbReference type="Pfam" id="PF03719">
    <property type="entry name" value="Ribosomal_S5_C"/>
    <property type="match status" value="1"/>
</dbReference>
<evidence type="ECO:0000313" key="11">
    <source>
        <dbReference type="Proteomes" id="UP000178977"/>
    </source>
</evidence>
<feature type="compositionally biased region" description="Pro residues" evidence="8">
    <location>
        <begin position="178"/>
        <end position="189"/>
    </location>
</feature>
<evidence type="ECO:0000256" key="2">
    <source>
        <dbReference type="ARBA" id="ARBA00022980"/>
    </source>
</evidence>
<dbReference type="GO" id="GO:0003735">
    <property type="term" value="F:structural constituent of ribosome"/>
    <property type="evidence" value="ECO:0007669"/>
    <property type="project" value="UniProtKB-UniRule"/>
</dbReference>
<dbReference type="InterPro" id="IPR014721">
    <property type="entry name" value="Ribsml_uS5_D2-typ_fold_subgr"/>
</dbReference>
<dbReference type="GO" id="GO:1990904">
    <property type="term" value="C:ribonucleoprotein complex"/>
    <property type="evidence" value="ECO:0007669"/>
    <property type="project" value="UniProtKB-UniRule"/>
</dbReference>
<dbReference type="InterPro" id="IPR000851">
    <property type="entry name" value="Ribosomal_uS5"/>
</dbReference>
<dbReference type="AlphaFoldDB" id="A0A1G2LD59"/>
<evidence type="ECO:0000256" key="7">
    <source>
        <dbReference type="RuleBase" id="RU003823"/>
    </source>
</evidence>
<feature type="domain" description="S5 DRBM" evidence="9">
    <location>
        <begin position="19"/>
        <end position="82"/>
    </location>
</feature>
<dbReference type="PANTHER" id="PTHR48277">
    <property type="entry name" value="MITOCHONDRIAL RIBOSOMAL PROTEIN S5"/>
    <property type="match status" value="1"/>
</dbReference>
<evidence type="ECO:0000256" key="1">
    <source>
        <dbReference type="ARBA" id="ARBA00008945"/>
    </source>
</evidence>
<name>A0A1G2LD59_9BACT</name>
<evidence type="ECO:0000256" key="3">
    <source>
        <dbReference type="ARBA" id="ARBA00023274"/>
    </source>
</evidence>
<dbReference type="PROSITE" id="PS50881">
    <property type="entry name" value="S5_DSRBD"/>
    <property type="match status" value="1"/>
</dbReference>
<dbReference type="GO" id="GO:0006412">
    <property type="term" value="P:translation"/>
    <property type="evidence" value="ECO:0007669"/>
    <property type="project" value="InterPro"/>
</dbReference>
<dbReference type="SUPFAM" id="SSF54768">
    <property type="entry name" value="dsRNA-binding domain-like"/>
    <property type="match status" value="1"/>
</dbReference>
<evidence type="ECO:0000256" key="6">
    <source>
        <dbReference type="PROSITE-ProRule" id="PRU00268"/>
    </source>
</evidence>
<keyword evidence="3 6" id="KW-0687">Ribonucleoprotein</keyword>
<evidence type="ECO:0000256" key="8">
    <source>
        <dbReference type="SAM" id="MobiDB-lite"/>
    </source>
</evidence>
<reference evidence="10 11" key="1">
    <citation type="journal article" date="2016" name="Nat. Commun.">
        <title>Thousands of microbial genomes shed light on interconnected biogeochemical processes in an aquifer system.</title>
        <authorList>
            <person name="Anantharaman K."/>
            <person name="Brown C.T."/>
            <person name="Hug L.A."/>
            <person name="Sharon I."/>
            <person name="Castelle C.J."/>
            <person name="Probst A.J."/>
            <person name="Thomas B.C."/>
            <person name="Singh A."/>
            <person name="Wilkins M.J."/>
            <person name="Karaoz U."/>
            <person name="Brodie E.L."/>
            <person name="Williams K.H."/>
            <person name="Hubbard S.S."/>
            <person name="Banfield J.F."/>
        </authorList>
    </citation>
    <scope>NUCLEOTIDE SEQUENCE [LARGE SCALE GENOMIC DNA]</scope>
</reference>
<gene>
    <name evidence="10" type="ORF">A3A44_01645</name>
</gene>
<dbReference type="EMBL" id="MHQT01000022">
    <property type="protein sequence ID" value="OHA09558.1"/>
    <property type="molecule type" value="Genomic_DNA"/>
</dbReference>
<proteinExistence type="inferred from homology"/>
<dbReference type="InterPro" id="IPR005324">
    <property type="entry name" value="Ribosomal_uS5_C"/>
</dbReference>
<sequence length="189" mass="20111">MAMRRDRRSQPRHQERSEFDRKLLDVRRVARVVAGGRRFSFRATVVIGNRRGKVGVGVAKGQDVSIAQEKAVARARKGIILVPITKDGSIAHEVRAKYAAARVILRPRPVGSGIIAGGAVRAVVELAGITNCSGKIVSRTPNKLTNAMATLEALAELTKGRAVRSPAAARPDETPTQTTPPPAGEPASA</sequence>
<dbReference type="GO" id="GO:0005840">
    <property type="term" value="C:ribosome"/>
    <property type="evidence" value="ECO:0007669"/>
    <property type="project" value="UniProtKB-KW"/>
</dbReference>